<dbReference type="KEGG" id="proo:MJB10_12365"/>
<dbReference type="RefSeq" id="WP_314805247.1">
    <property type="nucleotide sequence ID" value="NZ_CP130319.1"/>
</dbReference>
<reference evidence="1" key="1">
    <citation type="submission" date="2022-02" db="EMBL/GenBank/DDBJ databases">
        <title>Paenibacillus sp. MBLB1832 Whole Genome Shotgun Sequencing.</title>
        <authorList>
            <person name="Hwang C.Y."/>
            <person name="Cho E.-S."/>
            <person name="Seo M.-J."/>
        </authorList>
    </citation>
    <scope>NUCLEOTIDE SEQUENCE</scope>
    <source>
        <strain evidence="1">MBLB1832</strain>
    </source>
</reference>
<accession>A0AA96LVH1</accession>
<name>A0AA96LVH1_9BACL</name>
<sequence length="582" mass="64865">MTRKIARIAILLDRRAAMRRWAYGLNVFDRWVGEMLAHAGLPFEWLDETRQVLEQGIDIVIAALPGEEQDDLDTLMRFAARGGIVISYGGLNGLARSLGFRRCGSIGPGYASMPFVHAEDRPLRFLAAEPWALRDDSPKTHQAFGELYLSPPSRQSVSQTPLATLLQIPVDRGRIERWSVRVADTLVGLQQGLSPLLEDGAPAADGTAGLDDGLLKAEDTITLDWQHDRVQTETGATYFAYPYADLWKESIIGHLLRSALSIGRTLPFIAYWPDGVGQVALISHDSDRNHDEDAITTLRELADCGVTSTWCMMKPGYSVSLYDGIQKAGHELALHFNANENEGGSWSEAAFQRQHEWFVRTVGNGAVVSNKNHFTRFEGWGELYRWCEACGLASDQTRGPSKRGTVGFLFGTCHPYFPIAWSDEQNRLYNVLEIGFLSQDLGSFTDFSVVVPLLRQVARVHGVAHFLFHQGRIHSDPAVRNSLHRFVLTAKEEGFDFWTGKAIVEWLQLRRSFTIIGRDANGDVLLRGDDSGTTVPRFVVWEPLDEGECKSIDDHLTELRFGVDCKRSSYIISGKGSVPGRS</sequence>
<dbReference type="AlphaFoldDB" id="A0AA96LVH1"/>
<evidence type="ECO:0000313" key="2">
    <source>
        <dbReference type="Proteomes" id="UP001304650"/>
    </source>
</evidence>
<proteinExistence type="predicted"/>
<dbReference type="Proteomes" id="UP001304650">
    <property type="component" value="Chromosome"/>
</dbReference>
<keyword evidence="2" id="KW-1185">Reference proteome</keyword>
<protein>
    <submittedName>
        <fullName evidence="1">Uncharacterized protein</fullName>
    </submittedName>
</protein>
<organism evidence="1 2">
    <name type="scientific">Paenibacillus roseopurpureus</name>
    <dbReference type="NCBI Taxonomy" id="2918901"/>
    <lineage>
        <taxon>Bacteria</taxon>
        <taxon>Bacillati</taxon>
        <taxon>Bacillota</taxon>
        <taxon>Bacilli</taxon>
        <taxon>Bacillales</taxon>
        <taxon>Paenibacillaceae</taxon>
        <taxon>Paenibacillus</taxon>
    </lineage>
</organism>
<gene>
    <name evidence="1" type="ORF">MJB10_12365</name>
</gene>
<evidence type="ECO:0000313" key="1">
    <source>
        <dbReference type="EMBL" id="WNR46843.1"/>
    </source>
</evidence>
<dbReference type="EMBL" id="CP130319">
    <property type="protein sequence ID" value="WNR46843.1"/>
    <property type="molecule type" value="Genomic_DNA"/>
</dbReference>